<accession>A0A6A6T1F0</accession>
<dbReference type="OrthoDB" id="10379338at2759"/>
<evidence type="ECO:0000313" key="4">
    <source>
        <dbReference type="Proteomes" id="UP000799324"/>
    </source>
</evidence>
<feature type="compositionally biased region" description="Basic and acidic residues" evidence="1">
    <location>
        <begin position="79"/>
        <end position="99"/>
    </location>
</feature>
<reference evidence="3" key="1">
    <citation type="journal article" date="2020" name="Stud. Mycol.">
        <title>101 Dothideomycetes genomes: a test case for predicting lifestyles and emergence of pathogens.</title>
        <authorList>
            <person name="Haridas S."/>
            <person name="Albert R."/>
            <person name="Binder M."/>
            <person name="Bloem J."/>
            <person name="Labutti K."/>
            <person name="Salamov A."/>
            <person name="Andreopoulos B."/>
            <person name="Baker S."/>
            <person name="Barry K."/>
            <person name="Bills G."/>
            <person name="Bluhm B."/>
            <person name="Cannon C."/>
            <person name="Castanera R."/>
            <person name="Culley D."/>
            <person name="Daum C."/>
            <person name="Ezra D."/>
            <person name="Gonzalez J."/>
            <person name="Henrissat B."/>
            <person name="Kuo A."/>
            <person name="Liang C."/>
            <person name="Lipzen A."/>
            <person name="Lutzoni F."/>
            <person name="Magnuson J."/>
            <person name="Mondo S."/>
            <person name="Nolan M."/>
            <person name="Ohm R."/>
            <person name="Pangilinan J."/>
            <person name="Park H.-J."/>
            <person name="Ramirez L."/>
            <person name="Alfaro M."/>
            <person name="Sun H."/>
            <person name="Tritt A."/>
            <person name="Yoshinaga Y."/>
            <person name="Zwiers L.-H."/>
            <person name="Turgeon B."/>
            <person name="Goodwin S."/>
            <person name="Spatafora J."/>
            <person name="Crous P."/>
            <person name="Grigoriev I."/>
        </authorList>
    </citation>
    <scope>NUCLEOTIDE SEQUENCE</scope>
    <source>
        <strain evidence="3">CBS 122681</strain>
    </source>
</reference>
<evidence type="ECO:0000256" key="1">
    <source>
        <dbReference type="SAM" id="MobiDB-lite"/>
    </source>
</evidence>
<dbReference type="EMBL" id="MU004386">
    <property type="protein sequence ID" value="KAF2653137.1"/>
    <property type="molecule type" value="Genomic_DNA"/>
</dbReference>
<feature type="chain" id="PRO_5025493925" evidence="2">
    <location>
        <begin position="17"/>
        <end position="127"/>
    </location>
</feature>
<gene>
    <name evidence="3" type="ORF">K491DRAFT_680733</name>
</gene>
<dbReference type="AlphaFoldDB" id="A0A6A6T1F0"/>
<keyword evidence="2" id="KW-0732">Signal</keyword>
<evidence type="ECO:0000313" key="3">
    <source>
        <dbReference type="EMBL" id="KAF2653137.1"/>
    </source>
</evidence>
<feature type="region of interest" description="Disordered" evidence="1">
    <location>
        <begin position="41"/>
        <end position="127"/>
    </location>
</feature>
<name>A0A6A6T1F0_9PLEO</name>
<organism evidence="3 4">
    <name type="scientific">Lophiostoma macrostomum CBS 122681</name>
    <dbReference type="NCBI Taxonomy" id="1314788"/>
    <lineage>
        <taxon>Eukaryota</taxon>
        <taxon>Fungi</taxon>
        <taxon>Dikarya</taxon>
        <taxon>Ascomycota</taxon>
        <taxon>Pezizomycotina</taxon>
        <taxon>Dothideomycetes</taxon>
        <taxon>Pleosporomycetidae</taxon>
        <taxon>Pleosporales</taxon>
        <taxon>Lophiostomataceae</taxon>
        <taxon>Lophiostoma</taxon>
    </lineage>
</organism>
<sequence>MRSTLIIATLALGILAAPLPTEQARDPAVIKRTTRVLADGTTYYTREADPESLEDEASSIEAREPLTDFPRADSGYARPVKERDPEPGYARPVKERDPEPGYARPVKQRDAEPGYARPVRRDVELYV</sequence>
<dbReference type="Proteomes" id="UP000799324">
    <property type="component" value="Unassembled WGS sequence"/>
</dbReference>
<feature type="signal peptide" evidence="2">
    <location>
        <begin position="1"/>
        <end position="16"/>
    </location>
</feature>
<keyword evidence="4" id="KW-1185">Reference proteome</keyword>
<protein>
    <submittedName>
        <fullName evidence="3">Uncharacterized protein</fullName>
    </submittedName>
</protein>
<proteinExistence type="predicted"/>
<evidence type="ECO:0000256" key="2">
    <source>
        <dbReference type="SAM" id="SignalP"/>
    </source>
</evidence>